<dbReference type="WBParaSite" id="JU765_v2.g117.t1">
    <property type="protein sequence ID" value="JU765_v2.g117.t1"/>
    <property type="gene ID" value="JU765_v2.g117"/>
</dbReference>
<protein>
    <submittedName>
        <fullName evidence="2">Uncharacterized protein</fullName>
    </submittedName>
</protein>
<evidence type="ECO:0000313" key="1">
    <source>
        <dbReference type="Proteomes" id="UP000887576"/>
    </source>
</evidence>
<dbReference type="Proteomes" id="UP000887576">
    <property type="component" value="Unplaced"/>
</dbReference>
<accession>A0AC34Q0P7</accession>
<evidence type="ECO:0000313" key="2">
    <source>
        <dbReference type="WBParaSite" id="JU765_v2.g117.t1"/>
    </source>
</evidence>
<sequence length="100" mass="11446">MLGLSSTARQMASLFLVFFMICCFLIGSEAQSLERGVRTAKAKFIRFGRATGGQKFIRFGRSSWDYDSSELPENFELEEPEYVPVVRTFKRAGQKFIRFG</sequence>
<proteinExistence type="predicted"/>
<name>A0AC34Q0P7_9BILA</name>
<reference evidence="2" key="1">
    <citation type="submission" date="2022-11" db="UniProtKB">
        <authorList>
            <consortium name="WormBaseParasite"/>
        </authorList>
    </citation>
    <scope>IDENTIFICATION</scope>
</reference>
<organism evidence="1 2">
    <name type="scientific">Panagrolaimus sp. JU765</name>
    <dbReference type="NCBI Taxonomy" id="591449"/>
    <lineage>
        <taxon>Eukaryota</taxon>
        <taxon>Metazoa</taxon>
        <taxon>Ecdysozoa</taxon>
        <taxon>Nematoda</taxon>
        <taxon>Chromadorea</taxon>
        <taxon>Rhabditida</taxon>
        <taxon>Tylenchina</taxon>
        <taxon>Panagrolaimomorpha</taxon>
        <taxon>Panagrolaimoidea</taxon>
        <taxon>Panagrolaimidae</taxon>
        <taxon>Panagrolaimus</taxon>
    </lineage>
</organism>